<protein>
    <submittedName>
        <fullName evidence="2">Macaca fascicularis brain cDNA clone: QtrA-17057, similar to human hypothetical protein FLJ12178 (FLJ12178), mRNA, RefSeq: NM_025134.2</fullName>
    </submittedName>
</protein>
<name>I7GHW7_MACFA</name>
<keyword evidence="1" id="KW-0812">Transmembrane</keyword>
<keyword evidence="1" id="KW-0472">Membrane</keyword>
<organism evidence="2">
    <name type="scientific">Macaca fascicularis</name>
    <name type="common">Crab-eating macaque</name>
    <name type="synonym">Cynomolgus monkey</name>
    <dbReference type="NCBI Taxonomy" id="9541"/>
    <lineage>
        <taxon>Eukaryota</taxon>
        <taxon>Metazoa</taxon>
        <taxon>Chordata</taxon>
        <taxon>Craniata</taxon>
        <taxon>Vertebrata</taxon>
        <taxon>Euteleostomi</taxon>
        <taxon>Mammalia</taxon>
        <taxon>Eutheria</taxon>
        <taxon>Euarchontoglires</taxon>
        <taxon>Primates</taxon>
        <taxon>Haplorrhini</taxon>
        <taxon>Catarrhini</taxon>
        <taxon>Cercopithecidae</taxon>
        <taxon>Cercopithecinae</taxon>
        <taxon>Macaca</taxon>
    </lineage>
</organism>
<evidence type="ECO:0000313" key="2">
    <source>
        <dbReference type="EMBL" id="BAE88837.1"/>
    </source>
</evidence>
<accession>I7GHW7</accession>
<evidence type="ECO:0000256" key="1">
    <source>
        <dbReference type="SAM" id="Phobius"/>
    </source>
</evidence>
<keyword evidence="1" id="KW-1133">Transmembrane helix</keyword>
<feature type="transmembrane region" description="Helical" evidence="1">
    <location>
        <begin position="6"/>
        <end position="30"/>
    </location>
</feature>
<proteinExistence type="evidence at transcript level"/>
<dbReference type="EMBL" id="AB171774">
    <property type="protein sequence ID" value="BAE88837.1"/>
    <property type="molecule type" value="mRNA"/>
</dbReference>
<reference evidence="2" key="1">
    <citation type="journal article" date="2007" name="PLoS Biol.">
        <title>Rate of evolution in brain-expressed genes in humans and other primates.</title>
        <authorList>
            <person name="Wang H.-Y."/>
            <person name="Chien H.-C."/>
            <person name="Osada N."/>
            <person name="Hashimoto K."/>
            <person name="Sugano S."/>
            <person name="Gojobori T."/>
            <person name="Chou C.-K."/>
            <person name="Tsai S.-F."/>
            <person name="Wu C.-I."/>
            <person name="Shen C.-K.J."/>
        </authorList>
    </citation>
    <scope>NUCLEOTIDE SEQUENCE</scope>
</reference>
<dbReference type="AlphaFoldDB" id="I7GHW7"/>
<sequence length="34" mass="3856">MIQVLVQSFFWTFAIFTSCVLCSLNLLSVVEQTS</sequence>